<dbReference type="SUPFAM" id="SSF51126">
    <property type="entry name" value="Pectin lyase-like"/>
    <property type="match status" value="1"/>
</dbReference>
<proteinExistence type="predicted"/>
<evidence type="ECO:0008006" key="3">
    <source>
        <dbReference type="Google" id="ProtNLM"/>
    </source>
</evidence>
<dbReference type="Gene3D" id="2.160.20.10">
    <property type="entry name" value="Single-stranded right-handed beta-helix, Pectin lyase-like"/>
    <property type="match status" value="1"/>
</dbReference>
<protein>
    <recommendedName>
        <fullName evidence="3">Right handed beta helix domain-containing protein</fullName>
    </recommendedName>
</protein>
<dbReference type="Proteomes" id="UP000008080">
    <property type="component" value="Chromosome"/>
</dbReference>
<dbReference type="STRING" id="264462.Bd1141"/>
<dbReference type="InterPro" id="IPR011050">
    <property type="entry name" value="Pectin_lyase_fold/virulence"/>
</dbReference>
<dbReference type="eggNOG" id="COG3420">
    <property type="taxonomic scope" value="Bacteria"/>
</dbReference>
<keyword evidence="2" id="KW-1185">Reference proteome</keyword>
<evidence type="ECO:0000313" key="2">
    <source>
        <dbReference type="Proteomes" id="UP000008080"/>
    </source>
</evidence>
<reference evidence="1 2" key="1">
    <citation type="journal article" date="2004" name="Science">
        <title>A predator unmasked: life cycle of Bdellovibrio bacteriovorus from a genomic perspective.</title>
        <authorList>
            <person name="Rendulic S."/>
            <person name="Jagtap P."/>
            <person name="Rosinus A."/>
            <person name="Eppinger M."/>
            <person name="Baar C."/>
            <person name="Lanz C."/>
            <person name="Keller H."/>
            <person name="Lambert C."/>
            <person name="Evans K.J."/>
            <person name="Goesmann A."/>
            <person name="Meyer F."/>
            <person name="Sockett R.E."/>
            <person name="Schuster S.C."/>
        </authorList>
    </citation>
    <scope>NUCLEOTIDE SEQUENCE [LARGE SCALE GENOMIC DNA]</scope>
    <source>
        <strain evidence="2">ATCC 15356 / DSM 50701 / NCIMB 9529 / HD100</strain>
    </source>
</reference>
<sequence length="546" mass="58566">MSRGIRMLNFRYLHKLAAICGGSVLLFAFQNFTPSNLNSRVCSESKINEILAPATAESSAAVVDCSAQLPKGKSISKRLQFRGPQASGVTFDCNGSILNEAGINAGKDMIQVFSRKVQKNGETLWERPSDVTIKNCTVLGAVRIYGMNTNGEGADLRASSISEGHTERAQAAAPTRIVLDKMKIQASSRIPLYISPGVTYVKLINSNISGSSTSVAVYLDAESGHNLIQNNSIHTDTEKRELIAIDGSANNRIIGNRLSALDNGGIYLYRNCGEGGTVRHQTPSGNHIINNIFYYNKYDGKNPAIWVASRNGNRNYCNADNGYAFGSSTNNNDLARNNVIAQNQFYKFQPEKIVRVSDSPNYLLANETVSADKKRASGCYLKAAFPSELLGHGLSTQQFLISGAVVCKETKYTCTDGVLSTAKATCQGVSVKTKPFDCQASGNNSGCGGTVRCDSGQRIIGVRAACNLENGRVPASYINGVGLNVASVQRASDKVKDGRCQIDNVAISSGSASVRASVGSTYLNYSCREYDKNGGDCHVIGQVLCQ</sequence>
<dbReference type="HOGENOM" id="CLU_037601_1_0_7"/>
<evidence type="ECO:0000313" key="1">
    <source>
        <dbReference type="EMBL" id="CAE79058.1"/>
    </source>
</evidence>
<organism evidence="1 2">
    <name type="scientific">Bdellovibrio bacteriovorus (strain ATCC 15356 / DSM 50701 / NCIMB 9529 / HD100)</name>
    <dbReference type="NCBI Taxonomy" id="264462"/>
    <lineage>
        <taxon>Bacteria</taxon>
        <taxon>Pseudomonadati</taxon>
        <taxon>Bdellovibrionota</taxon>
        <taxon>Bdellovibrionia</taxon>
        <taxon>Bdellovibrionales</taxon>
        <taxon>Pseudobdellovibrionaceae</taxon>
        <taxon>Bdellovibrio</taxon>
    </lineage>
</organism>
<dbReference type="KEGG" id="bba:Bd1141"/>
<gene>
    <name evidence="1" type="ordered locus">Bd1141</name>
</gene>
<dbReference type="AlphaFoldDB" id="Q6MNU3"/>
<accession>Q6MNU3</accession>
<name>Q6MNU3_BDEBA</name>
<dbReference type="SMART" id="SM00710">
    <property type="entry name" value="PbH1"/>
    <property type="match status" value="4"/>
</dbReference>
<dbReference type="InterPro" id="IPR012334">
    <property type="entry name" value="Pectin_lyas_fold"/>
</dbReference>
<dbReference type="EMBL" id="BX842649">
    <property type="protein sequence ID" value="CAE79058.1"/>
    <property type="molecule type" value="Genomic_DNA"/>
</dbReference>
<dbReference type="InterPro" id="IPR006626">
    <property type="entry name" value="PbH1"/>
</dbReference>